<dbReference type="OrthoDB" id="6730379at2759"/>
<sequence>MVPYNFGSLDDDLFADLLYSWDNEIPELPRLSGPTSLTFPFKPAISEGQPPVSSTKGSPCSLGASDGRMGVPVLSMALPQNSPEEIELHIPTKRLRRDELPTHLLAQHYSRALTGRFSFKQPEWTFYTYFFHRFAGTHFAVRSAILAWTAANLFFAQQASSLDDTFAHYHDSLTSIVGKYDVAFESWQAQEHNMDVLHHLSDDDMDALFVASFFLALTDLALARSSPLRKFIRFIAAILNDSELKQNLTGVQARITSWVRGI</sequence>
<gene>
    <name evidence="1" type="ORF">N7532_004764</name>
</gene>
<protein>
    <recommendedName>
        <fullName evidence="3">Transcription factor domain-containing protein</fullName>
    </recommendedName>
</protein>
<name>A0A9W9KF69_9EURO</name>
<dbReference type="RefSeq" id="XP_056477615.1">
    <property type="nucleotide sequence ID" value="XM_056617258.1"/>
</dbReference>
<organism evidence="1 2">
    <name type="scientific">Penicillium argentinense</name>
    <dbReference type="NCBI Taxonomy" id="1131581"/>
    <lineage>
        <taxon>Eukaryota</taxon>
        <taxon>Fungi</taxon>
        <taxon>Dikarya</taxon>
        <taxon>Ascomycota</taxon>
        <taxon>Pezizomycotina</taxon>
        <taxon>Eurotiomycetes</taxon>
        <taxon>Eurotiomycetidae</taxon>
        <taxon>Eurotiales</taxon>
        <taxon>Aspergillaceae</taxon>
        <taxon>Penicillium</taxon>
    </lineage>
</organism>
<dbReference type="GeneID" id="81356237"/>
<dbReference type="EMBL" id="JAPQKI010000004">
    <property type="protein sequence ID" value="KAJ5104235.1"/>
    <property type="molecule type" value="Genomic_DNA"/>
</dbReference>
<evidence type="ECO:0008006" key="3">
    <source>
        <dbReference type="Google" id="ProtNLM"/>
    </source>
</evidence>
<dbReference type="Proteomes" id="UP001149074">
    <property type="component" value="Unassembled WGS sequence"/>
</dbReference>
<comment type="caution">
    <text evidence="1">The sequence shown here is derived from an EMBL/GenBank/DDBJ whole genome shotgun (WGS) entry which is preliminary data.</text>
</comment>
<reference evidence="1" key="2">
    <citation type="journal article" date="2023" name="IMA Fungus">
        <title>Comparative genomic study of the Penicillium genus elucidates a diverse pangenome and 15 lateral gene transfer events.</title>
        <authorList>
            <person name="Petersen C."/>
            <person name="Sorensen T."/>
            <person name="Nielsen M.R."/>
            <person name="Sondergaard T.E."/>
            <person name="Sorensen J.L."/>
            <person name="Fitzpatrick D.A."/>
            <person name="Frisvad J.C."/>
            <person name="Nielsen K.L."/>
        </authorList>
    </citation>
    <scope>NUCLEOTIDE SEQUENCE</scope>
    <source>
        <strain evidence="1">IBT 30761</strain>
    </source>
</reference>
<dbReference type="AlphaFoldDB" id="A0A9W9KF69"/>
<accession>A0A9W9KF69</accession>
<reference evidence="1" key="1">
    <citation type="submission" date="2022-11" db="EMBL/GenBank/DDBJ databases">
        <authorList>
            <person name="Petersen C."/>
        </authorList>
    </citation>
    <scope>NUCLEOTIDE SEQUENCE</scope>
    <source>
        <strain evidence="1">IBT 30761</strain>
    </source>
</reference>
<evidence type="ECO:0000313" key="2">
    <source>
        <dbReference type="Proteomes" id="UP001149074"/>
    </source>
</evidence>
<proteinExistence type="predicted"/>
<evidence type="ECO:0000313" key="1">
    <source>
        <dbReference type="EMBL" id="KAJ5104235.1"/>
    </source>
</evidence>
<keyword evidence="2" id="KW-1185">Reference proteome</keyword>